<comment type="caution">
    <text evidence="2">The sequence shown here is derived from an EMBL/GenBank/DDBJ whole genome shotgun (WGS) entry which is preliminary data.</text>
</comment>
<reference evidence="2 3" key="1">
    <citation type="submission" date="2017-11" db="EMBL/GenBank/DDBJ databases">
        <title>Molecular characterization of Burkholderia pseudomallei and closely related isolates from Vietnam.</title>
        <authorList>
            <person name="Ustinov D.V."/>
            <person name="Antonov A.S."/>
            <person name="Avdusheva E.F."/>
            <person name="Shpak I.M."/>
            <person name="Zakharova I.B."/>
            <person name="Thi L.A."/>
            <person name="Teteryatnikova N."/>
            <person name="Lopasteyskaya Y.A."/>
            <person name="Kuzyutina J.A."/>
            <person name="Ngo T.N."/>
            <person name="Victorov D.V."/>
        </authorList>
    </citation>
    <scope>NUCLEOTIDE SEQUENCE [LARGE SCALE GENOMIC DNA]</scope>
    <source>
        <strain evidence="2 3">V1512</strain>
    </source>
</reference>
<feature type="region of interest" description="Disordered" evidence="1">
    <location>
        <begin position="1"/>
        <end position="52"/>
    </location>
</feature>
<protein>
    <submittedName>
        <fullName evidence="2">Oxidoreductase</fullName>
    </submittedName>
</protein>
<name>A0AAX0UIR5_BURPE</name>
<organism evidence="2 3">
    <name type="scientific">Burkholderia pseudomallei</name>
    <name type="common">Pseudomonas pseudomallei</name>
    <dbReference type="NCBI Taxonomy" id="28450"/>
    <lineage>
        <taxon>Bacteria</taxon>
        <taxon>Pseudomonadati</taxon>
        <taxon>Pseudomonadota</taxon>
        <taxon>Betaproteobacteria</taxon>
        <taxon>Burkholderiales</taxon>
        <taxon>Burkholderiaceae</taxon>
        <taxon>Burkholderia</taxon>
        <taxon>pseudomallei group</taxon>
    </lineage>
</organism>
<accession>A0AAX0UIR5</accession>
<dbReference type="EMBL" id="PHRB01000001">
    <property type="protein sequence ID" value="PJO68281.1"/>
    <property type="molecule type" value="Genomic_DNA"/>
</dbReference>
<evidence type="ECO:0000313" key="2">
    <source>
        <dbReference type="EMBL" id="PJO68281.1"/>
    </source>
</evidence>
<dbReference type="Proteomes" id="UP000231878">
    <property type="component" value="Unassembled WGS sequence"/>
</dbReference>
<evidence type="ECO:0000313" key="3">
    <source>
        <dbReference type="Proteomes" id="UP000231878"/>
    </source>
</evidence>
<sequence length="64" mass="6697">MGDTVHARSSNGRWPAETPLCAGSGAGPVRPGLRRATRGALAPERPARARSHSRAMCLNAIGFD</sequence>
<dbReference type="AlphaFoldDB" id="A0AAX0UIR5"/>
<proteinExistence type="predicted"/>
<evidence type="ECO:0000256" key="1">
    <source>
        <dbReference type="SAM" id="MobiDB-lite"/>
    </source>
</evidence>
<gene>
    <name evidence="2" type="ORF">CWD88_01760</name>
</gene>